<feature type="transmembrane region" description="Helical" evidence="1">
    <location>
        <begin position="140"/>
        <end position="160"/>
    </location>
</feature>
<protein>
    <submittedName>
        <fullName evidence="2">PepSY-associated TM helix domain-containing protein</fullName>
    </submittedName>
</protein>
<reference evidence="2 3" key="1">
    <citation type="submission" date="2017-05" db="EMBL/GenBank/DDBJ databases">
        <title>Genomic insights into alkan degradation activity of Oleiphilus messinensis.</title>
        <authorList>
            <person name="Kozyavkin S.A."/>
            <person name="Slesarev A.I."/>
            <person name="Golyshin P.N."/>
            <person name="Korzhenkov A."/>
            <person name="Golyshina O.N."/>
            <person name="Toshchakov S.V."/>
        </authorList>
    </citation>
    <scope>NUCLEOTIDE SEQUENCE [LARGE SCALE GENOMIC DNA]</scope>
    <source>
        <strain evidence="2 3">ME102</strain>
    </source>
</reference>
<dbReference type="RefSeq" id="WP_157678432.1">
    <property type="nucleotide sequence ID" value="NZ_CP021425.1"/>
</dbReference>
<dbReference type="Pfam" id="PF03929">
    <property type="entry name" value="PepSY_TM"/>
    <property type="match status" value="1"/>
</dbReference>
<feature type="transmembrane region" description="Helical" evidence="1">
    <location>
        <begin position="200"/>
        <end position="221"/>
    </location>
</feature>
<evidence type="ECO:0000256" key="1">
    <source>
        <dbReference type="SAM" id="Phobius"/>
    </source>
</evidence>
<evidence type="ECO:0000313" key="2">
    <source>
        <dbReference type="EMBL" id="ARU58257.1"/>
    </source>
</evidence>
<dbReference type="EMBL" id="CP021425">
    <property type="protein sequence ID" value="ARU58257.1"/>
    <property type="molecule type" value="Genomic_DNA"/>
</dbReference>
<keyword evidence="3" id="KW-1185">Reference proteome</keyword>
<feature type="transmembrane region" description="Helical" evidence="1">
    <location>
        <begin position="343"/>
        <end position="363"/>
    </location>
</feature>
<dbReference type="KEGG" id="ome:OLMES_4241"/>
<keyword evidence="1" id="KW-1133">Transmembrane helix</keyword>
<feature type="transmembrane region" description="Helical" evidence="1">
    <location>
        <begin position="12"/>
        <end position="32"/>
    </location>
</feature>
<dbReference type="AlphaFoldDB" id="A0A1Y0ICL1"/>
<dbReference type="OrthoDB" id="7238323at2"/>
<keyword evidence="1" id="KW-0812">Transmembrane</keyword>
<dbReference type="Proteomes" id="UP000196027">
    <property type="component" value="Chromosome"/>
</dbReference>
<dbReference type="PANTHER" id="PTHR34219">
    <property type="entry name" value="IRON-REGULATED INNER MEMBRANE PROTEIN-RELATED"/>
    <property type="match status" value="1"/>
</dbReference>
<organism evidence="2 3">
    <name type="scientific">Oleiphilus messinensis</name>
    <dbReference type="NCBI Taxonomy" id="141451"/>
    <lineage>
        <taxon>Bacteria</taxon>
        <taxon>Pseudomonadati</taxon>
        <taxon>Pseudomonadota</taxon>
        <taxon>Gammaproteobacteria</taxon>
        <taxon>Oceanospirillales</taxon>
        <taxon>Oleiphilaceae</taxon>
        <taxon>Oleiphilus</taxon>
    </lineage>
</organism>
<keyword evidence="1" id="KW-0472">Membrane</keyword>
<name>A0A1Y0ICL1_9GAMM</name>
<dbReference type="PANTHER" id="PTHR34219:SF3">
    <property type="entry name" value="BLL7967 PROTEIN"/>
    <property type="match status" value="1"/>
</dbReference>
<proteinExistence type="predicted"/>
<gene>
    <name evidence="2" type="ORF">OLMES_4241</name>
</gene>
<sequence>MLRILFTGHKYAGLMLGLLLSLTGLSGSILVFDHALDELLTPELYGIGDPQTASLQKALEAAHNAVPEGAVATRIDLARQPGSPHTIKFTAPAPENSRLEVSTDPGTAEVLVIREWGHYPLTWIYRFHYTLLSGKTGKTVVGVFGFVLLFFCISGIVLWWPRKNRRAKKDLRSGNEHWKRALTISHKFGPVRFVRDLHRVIGVLATPILMVCALTGIAMVFSGPVKTIVGTFTTIHDQPDYQVVPDGQHLPLDPLMRDIQKQWPDAQIKRIFLPKDRNDSLRINVNFAGESWTNHAASSIWVDPYRGEILGVRDARRLPAGDTILSWVFPLHNADALGMTARGLWLVTGTIPALLFISGIYLWMKKRNRLLRKAIRET</sequence>
<dbReference type="InterPro" id="IPR005625">
    <property type="entry name" value="PepSY-ass_TM"/>
</dbReference>
<accession>A0A1Y0ICL1</accession>
<evidence type="ECO:0000313" key="3">
    <source>
        <dbReference type="Proteomes" id="UP000196027"/>
    </source>
</evidence>